<dbReference type="RefSeq" id="WP_335963694.1">
    <property type="nucleotide sequence ID" value="NZ_JAXBLX010000059.1"/>
</dbReference>
<name>A0ABV6K7R5_9BACI</name>
<evidence type="ECO:0000313" key="2">
    <source>
        <dbReference type="Proteomes" id="UP001589838"/>
    </source>
</evidence>
<protein>
    <submittedName>
        <fullName evidence="1">Uncharacterized protein</fullName>
    </submittedName>
</protein>
<keyword evidence="2" id="KW-1185">Reference proteome</keyword>
<reference evidence="1 2" key="1">
    <citation type="submission" date="2024-09" db="EMBL/GenBank/DDBJ databases">
        <authorList>
            <person name="Sun Q."/>
            <person name="Mori K."/>
        </authorList>
    </citation>
    <scope>NUCLEOTIDE SEQUENCE [LARGE SCALE GENOMIC DNA]</scope>
    <source>
        <strain evidence="1 2">NCAIM B.02610</strain>
    </source>
</reference>
<organism evidence="1 2">
    <name type="scientific">Halalkalibacter kiskunsagensis</name>
    <dbReference type="NCBI Taxonomy" id="1548599"/>
    <lineage>
        <taxon>Bacteria</taxon>
        <taxon>Bacillati</taxon>
        <taxon>Bacillota</taxon>
        <taxon>Bacilli</taxon>
        <taxon>Bacillales</taxon>
        <taxon>Bacillaceae</taxon>
        <taxon>Halalkalibacter</taxon>
    </lineage>
</organism>
<comment type="caution">
    <text evidence="1">The sequence shown here is derived from an EMBL/GenBank/DDBJ whole genome shotgun (WGS) entry which is preliminary data.</text>
</comment>
<dbReference type="Proteomes" id="UP001589838">
    <property type="component" value="Unassembled WGS sequence"/>
</dbReference>
<accession>A0ABV6K7R5</accession>
<sequence length="55" mass="6761">MENKTWDDWQKEVIHEEYVEPDLSAKKLKMSIEKINKKYSNSYISVEKKQKIWKD</sequence>
<proteinExistence type="predicted"/>
<evidence type="ECO:0000313" key="1">
    <source>
        <dbReference type="EMBL" id="MFC0469358.1"/>
    </source>
</evidence>
<dbReference type="EMBL" id="JBHLUX010000005">
    <property type="protein sequence ID" value="MFC0469358.1"/>
    <property type="molecule type" value="Genomic_DNA"/>
</dbReference>
<gene>
    <name evidence="1" type="ORF">ACFFHM_02095</name>
</gene>